<dbReference type="Proteomes" id="UP001056120">
    <property type="component" value="Linkage Group LG25"/>
</dbReference>
<comment type="caution">
    <text evidence="1">The sequence shown here is derived from an EMBL/GenBank/DDBJ whole genome shotgun (WGS) entry which is preliminary data.</text>
</comment>
<gene>
    <name evidence="1" type="ORF">L1987_74800</name>
</gene>
<name>A0ACB9A828_9ASTR</name>
<protein>
    <submittedName>
        <fullName evidence="1">Uncharacterized protein</fullName>
    </submittedName>
</protein>
<keyword evidence="2" id="KW-1185">Reference proteome</keyword>
<dbReference type="EMBL" id="CM042042">
    <property type="protein sequence ID" value="KAI3704575.1"/>
    <property type="molecule type" value="Genomic_DNA"/>
</dbReference>
<organism evidence="1 2">
    <name type="scientific">Smallanthus sonchifolius</name>
    <dbReference type="NCBI Taxonomy" id="185202"/>
    <lineage>
        <taxon>Eukaryota</taxon>
        <taxon>Viridiplantae</taxon>
        <taxon>Streptophyta</taxon>
        <taxon>Embryophyta</taxon>
        <taxon>Tracheophyta</taxon>
        <taxon>Spermatophyta</taxon>
        <taxon>Magnoliopsida</taxon>
        <taxon>eudicotyledons</taxon>
        <taxon>Gunneridae</taxon>
        <taxon>Pentapetalae</taxon>
        <taxon>asterids</taxon>
        <taxon>campanulids</taxon>
        <taxon>Asterales</taxon>
        <taxon>Asteraceae</taxon>
        <taxon>Asteroideae</taxon>
        <taxon>Heliantheae alliance</taxon>
        <taxon>Millerieae</taxon>
        <taxon>Smallanthus</taxon>
    </lineage>
</organism>
<reference evidence="2" key="1">
    <citation type="journal article" date="2022" name="Mol. Ecol. Resour.">
        <title>The genomes of chicory, endive, great burdock and yacon provide insights into Asteraceae palaeo-polyploidization history and plant inulin production.</title>
        <authorList>
            <person name="Fan W."/>
            <person name="Wang S."/>
            <person name="Wang H."/>
            <person name="Wang A."/>
            <person name="Jiang F."/>
            <person name="Liu H."/>
            <person name="Zhao H."/>
            <person name="Xu D."/>
            <person name="Zhang Y."/>
        </authorList>
    </citation>
    <scope>NUCLEOTIDE SEQUENCE [LARGE SCALE GENOMIC DNA]</scope>
    <source>
        <strain evidence="2">cv. Yunnan</strain>
    </source>
</reference>
<reference evidence="1 2" key="2">
    <citation type="journal article" date="2022" name="Mol. Ecol. Resour.">
        <title>The genomes of chicory, endive, great burdock and yacon provide insights into Asteraceae paleo-polyploidization history and plant inulin production.</title>
        <authorList>
            <person name="Fan W."/>
            <person name="Wang S."/>
            <person name="Wang H."/>
            <person name="Wang A."/>
            <person name="Jiang F."/>
            <person name="Liu H."/>
            <person name="Zhao H."/>
            <person name="Xu D."/>
            <person name="Zhang Y."/>
        </authorList>
    </citation>
    <scope>NUCLEOTIDE SEQUENCE [LARGE SCALE GENOMIC DNA]</scope>
    <source>
        <strain evidence="2">cv. Yunnan</strain>
        <tissue evidence="1">Leaves</tissue>
    </source>
</reference>
<sequence>MQVTGGRVRTSCSNRGWSCWMACTKLTNDDMDGRLSVISTPGGKPTMLSGKGMSMTEMESVFRVASMAE</sequence>
<evidence type="ECO:0000313" key="2">
    <source>
        <dbReference type="Proteomes" id="UP001056120"/>
    </source>
</evidence>
<evidence type="ECO:0000313" key="1">
    <source>
        <dbReference type="EMBL" id="KAI3704575.1"/>
    </source>
</evidence>
<accession>A0ACB9A828</accession>
<proteinExistence type="predicted"/>